<dbReference type="FunFam" id="3.65.10.10:FF:000006">
    <property type="entry name" value="3-phosphoshikimate 1-carboxyvinyltransferase"/>
    <property type="match status" value="1"/>
</dbReference>
<dbReference type="AlphaFoldDB" id="A0A1H7WXZ1"/>
<dbReference type="InterPro" id="IPR023193">
    <property type="entry name" value="EPSP_synthase_CS"/>
</dbReference>
<dbReference type="NCBIfam" id="TIGR01356">
    <property type="entry name" value="aroA"/>
    <property type="match status" value="1"/>
</dbReference>
<dbReference type="RefSeq" id="WP_074596777.1">
    <property type="nucleotide sequence ID" value="NZ_FNUH01000009.1"/>
</dbReference>
<accession>A0A1H7WXZ1</accession>
<comment type="subunit">
    <text evidence="9">Monomer.</text>
</comment>
<dbReference type="InterPro" id="IPR013792">
    <property type="entry name" value="RNA3'P_cycl/enolpyr_Trfase_a/b"/>
</dbReference>
<dbReference type="UniPathway" id="UPA00053">
    <property type="reaction ID" value="UER00089"/>
</dbReference>
<dbReference type="HAMAP" id="MF_00210">
    <property type="entry name" value="EPSP_synth"/>
    <property type="match status" value="1"/>
</dbReference>
<comment type="function">
    <text evidence="1 9">Catalyzes the transfer of the enolpyruvyl moiety of phosphoenolpyruvate (PEP) to the 5-hydroxyl of shikimate-3-phosphate (S3P) to produce enolpyruvyl shikimate-3-phosphate and inorganic phosphate.</text>
</comment>
<dbReference type="PROSITE" id="PS00104">
    <property type="entry name" value="EPSP_SYNTHASE_1"/>
    <property type="match status" value="1"/>
</dbReference>
<comment type="caution">
    <text evidence="9">Lacks conserved residue(s) required for the propagation of feature annotation.</text>
</comment>
<dbReference type="SUPFAM" id="SSF55205">
    <property type="entry name" value="EPT/RTPC-like"/>
    <property type="match status" value="1"/>
</dbReference>
<dbReference type="GO" id="GO:0005737">
    <property type="term" value="C:cytoplasm"/>
    <property type="evidence" value="ECO:0007669"/>
    <property type="project" value="UniProtKB-SubCell"/>
</dbReference>
<feature type="binding site" evidence="9">
    <location>
        <position position="21"/>
    </location>
    <ligand>
        <name>3-phosphoshikimate</name>
        <dbReference type="ChEBI" id="CHEBI:145989"/>
    </ligand>
</feature>
<dbReference type="FunFam" id="3.65.10.10:FF:000005">
    <property type="entry name" value="3-phosphoshikimate 1-carboxyvinyltransferase"/>
    <property type="match status" value="1"/>
</dbReference>
<evidence type="ECO:0000256" key="9">
    <source>
        <dbReference type="HAMAP-Rule" id="MF_00210"/>
    </source>
</evidence>
<evidence type="ECO:0000256" key="2">
    <source>
        <dbReference type="ARBA" id="ARBA00004811"/>
    </source>
</evidence>
<comment type="similarity">
    <text evidence="3 9">Belongs to the EPSP synthase family.</text>
</comment>
<evidence type="ECO:0000256" key="6">
    <source>
        <dbReference type="ARBA" id="ARBA00022679"/>
    </source>
</evidence>
<sequence length="427" mass="45722">MKLLTNVSQLKGTLRVPGDKSISHRSIMFGSLAKGTTTVHDILRGEDVLSTMQVFRDLGVDIQDDGNIVTITGVGFDGLKAPKNKLDMGNSGTSIRLISGVLAGQDFTVEMFGDDSLSKRPMDRVTIPLRQMGVEVSGQTERDLPPLTMRGSKALKPIHYQLPVASAQVKSALIFAALQADGESVIIEKEKTRNHTEDMIVQFGGAIDVNGKEIRIKGGQEFTGQDVVVPGDISSAAFWLVAGLIVPNAKVTLENVGINETRTGIIDVIKEMGGKMTISNVDEIAKSATITVETSELHGVEIGGEIIPRLIDELPIIALLATQANGTTIIRDAEELKVKETDRIQVVADALNAMGADITPTDDGMIIKGKTPLHGAKVNTFGDHRIGMMTAIAALLVSDGDVELERAEAINTSYPSFFNDLEVLSRG</sequence>
<dbReference type="Gene3D" id="3.65.10.10">
    <property type="entry name" value="Enolpyruvate transferase domain"/>
    <property type="match status" value="2"/>
</dbReference>
<feature type="binding site" evidence="9">
    <location>
        <position position="343"/>
    </location>
    <ligand>
        <name>phosphoenolpyruvate</name>
        <dbReference type="ChEBI" id="CHEBI:58702"/>
    </ligand>
</feature>
<reference evidence="11 12" key="1">
    <citation type="submission" date="2016-10" db="EMBL/GenBank/DDBJ databases">
        <authorList>
            <person name="de Groot N.N."/>
        </authorList>
    </citation>
    <scope>NUCLEOTIDE SEQUENCE [LARGE SCALE GENOMIC DNA]</scope>
    <source>
        <strain evidence="11 12">VTM1R29</strain>
    </source>
</reference>
<dbReference type="Pfam" id="PF00275">
    <property type="entry name" value="EPSP_synthase"/>
    <property type="match status" value="1"/>
</dbReference>
<evidence type="ECO:0000256" key="1">
    <source>
        <dbReference type="ARBA" id="ARBA00002174"/>
    </source>
</evidence>
<feature type="binding site" evidence="9">
    <location>
        <position position="166"/>
    </location>
    <ligand>
        <name>3-phosphoshikimate</name>
        <dbReference type="ChEBI" id="CHEBI:145989"/>
    </ligand>
</feature>
<evidence type="ECO:0000313" key="11">
    <source>
        <dbReference type="EMBL" id="SEM25758.1"/>
    </source>
</evidence>
<feature type="binding site" evidence="9">
    <location>
        <position position="92"/>
    </location>
    <ligand>
        <name>phosphoenolpyruvate</name>
        <dbReference type="ChEBI" id="CHEBI:58702"/>
    </ligand>
</feature>
<feature type="binding site" evidence="9">
    <location>
        <position position="339"/>
    </location>
    <ligand>
        <name>3-phosphoshikimate</name>
        <dbReference type="ChEBI" id="CHEBI:145989"/>
    </ligand>
</feature>
<feature type="active site" description="Proton acceptor" evidence="9">
    <location>
        <position position="312"/>
    </location>
</feature>
<evidence type="ECO:0000256" key="4">
    <source>
        <dbReference type="ARBA" id="ARBA00022490"/>
    </source>
</evidence>
<comment type="pathway">
    <text evidence="2 9">Metabolic intermediate biosynthesis; chorismate biosynthesis; chorismate from D-erythrose 4-phosphate and phosphoenolpyruvate: step 6/7.</text>
</comment>
<feature type="domain" description="Enolpyruvate transferase" evidence="10">
    <location>
        <begin position="6"/>
        <end position="421"/>
    </location>
</feature>
<proteinExistence type="inferred from homology"/>
<dbReference type="InterPro" id="IPR006264">
    <property type="entry name" value="EPSP_synthase"/>
</dbReference>
<gene>
    <name evidence="9" type="primary">aroA</name>
    <name evidence="11" type="ORF">SAMN04487839_10910</name>
</gene>
<feature type="binding site" evidence="9">
    <location>
        <position position="312"/>
    </location>
    <ligand>
        <name>3-phosphoshikimate</name>
        <dbReference type="ChEBI" id="CHEBI:145989"/>
    </ligand>
</feature>
<dbReference type="InterPro" id="IPR036968">
    <property type="entry name" value="Enolpyruvate_Tfrase_sf"/>
</dbReference>
<dbReference type="PANTHER" id="PTHR21090">
    <property type="entry name" value="AROM/DEHYDROQUINATE SYNTHASE"/>
    <property type="match status" value="1"/>
</dbReference>
<evidence type="ECO:0000256" key="3">
    <source>
        <dbReference type="ARBA" id="ARBA00009948"/>
    </source>
</evidence>
<dbReference type="PANTHER" id="PTHR21090:SF5">
    <property type="entry name" value="PENTAFUNCTIONAL AROM POLYPEPTIDE"/>
    <property type="match status" value="1"/>
</dbReference>
<keyword evidence="4 9" id="KW-0963">Cytoplasm</keyword>
<dbReference type="CDD" id="cd01556">
    <property type="entry name" value="EPSP_synthase"/>
    <property type="match status" value="1"/>
</dbReference>
<comment type="catalytic activity">
    <reaction evidence="8">
        <text>3-phosphoshikimate + phosphoenolpyruvate = 5-O-(1-carboxyvinyl)-3-phosphoshikimate + phosphate</text>
        <dbReference type="Rhea" id="RHEA:21256"/>
        <dbReference type="ChEBI" id="CHEBI:43474"/>
        <dbReference type="ChEBI" id="CHEBI:57701"/>
        <dbReference type="ChEBI" id="CHEBI:58702"/>
        <dbReference type="ChEBI" id="CHEBI:145989"/>
        <dbReference type="EC" id="2.5.1.19"/>
    </reaction>
    <physiologicalReaction direction="left-to-right" evidence="8">
        <dbReference type="Rhea" id="RHEA:21257"/>
    </physiologicalReaction>
</comment>
<name>A0A1H7WXZ1_9STRE</name>
<protein>
    <recommendedName>
        <fullName evidence="9">3-phosphoshikimate 1-carboxyvinyltransferase</fullName>
        <ecNumber evidence="9">2.5.1.19</ecNumber>
    </recommendedName>
    <alternativeName>
        <fullName evidence="9">5-enolpyruvylshikimate-3-phosphate synthase</fullName>
        <shortName evidence="9">EPSP synthase</shortName>
        <shortName evidence="9">EPSPS</shortName>
    </alternativeName>
</protein>
<evidence type="ECO:0000259" key="10">
    <source>
        <dbReference type="Pfam" id="PF00275"/>
    </source>
</evidence>
<dbReference type="GO" id="GO:0009073">
    <property type="term" value="P:aromatic amino acid family biosynthetic process"/>
    <property type="evidence" value="ECO:0007669"/>
    <property type="project" value="UniProtKB-KW"/>
</dbReference>
<dbReference type="EMBL" id="FOBM01000009">
    <property type="protein sequence ID" value="SEM25758.1"/>
    <property type="molecule type" value="Genomic_DNA"/>
</dbReference>
<dbReference type="GO" id="GO:0009423">
    <property type="term" value="P:chorismate biosynthetic process"/>
    <property type="evidence" value="ECO:0007669"/>
    <property type="project" value="UniProtKB-UniRule"/>
</dbReference>
<dbReference type="GO" id="GO:0008652">
    <property type="term" value="P:amino acid biosynthetic process"/>
    <property type="evidence" value="ECO:0007669"/>
    <property type="project" value="UniProtKB-KW"/>
</dbReference>
<dbReference type="Proteomes" id="UP000182764">
    <property type="component" value="Unassembled WGS sequence"/>
</dbReference>
<dbReference type="EC" id="2.5.1.19" evidence="9"/>
<dbReference type="PIRSF" id="PIRSF000505">
    <property type="entry name" value="EPSPS"/>
    <property type="match status" value="1"/>
</dbReference>
<feature type="binding site" evidence="9">
    <location>
        <position position="168"/>
    </location>
    <ligand>
        <name>3-phosphoshikimate</name>
        <dbReference type="ChEBI" id="CHEBI:145989"/>
    </ligand>
</feature>
<evidence type="ECO:0000256" key="5">
    <source>
        <dbReference type="ARBA" id="ARBA00022605"/>
    </source>
</evidence>
<dbReference type="PROSITE" id="PS00885">
    <property type="entry name" value="EPSP_SYNTHASE_2"/>
    <property type="match status" value="1"/>
</dbReference>
<evidence type="ECO:0000256" key="7">
    <source>
        <dbReference type="ARBA" id="ARBA00023141"/>
    </source>
</evidence>
<organism evidence="11 12">
    <name type="scientific">Streptococcus gallolyticus</name>
    <dbReference type="NCBI Taxonomy" id="315405"/>
    <lineage>
        <taxon>Bacteria</taxon>
        <taxon>Bacillati</taxon>
        <taxon>Bacillota</taxon>
        <taxon>Bacilli</taxon>
        <taxon>Lactobacillales</taxon>
        <taxon>Streptococcaceae</taxon>
        <taxon>Streptococcus</taxon>
    </lineage>
</organism>
<keyword evidence="6 9" id="KW-0808">Transferase</keyword>
<comment type="subcellular location">
    <subcellularLocation>
        <location evidence="9">Cytoplasm</location>
    </subcellularLocation>
</comment>
<feature type="binding site" evidence="9">
    <location>
        <position position="20"/>
    </location>
    <ligand>
        <name>3-phosphoshikimate</name>
        <dbReference type="ChEBI" id="CHEBI:145989"/>
    </ligand>
</feature>
<feature type="binding site" evidence="9">
    <location>
        <position position="385"/>
    </location>
    <ligand>
        <name>phosphoenolpyruvate</name>
        <dbReference type="ChEBI" id="CHEBI:58702"/>
    </ligand>
</feature>
<feature type="binding site" evidence="9">
    <location>
        <position position="20"/>
    </location>
    <ligand>
        <name>phosphoenolpyruvate</name>
        <dbReference type="ChEBI" id="CHEBI:58702"/>
    </ligand>
</feature>
<keyword evidence="5 9" id="KW-0028">Amino-acid biosynthesis</keyword>
<dbReference type="InterPro" id="IPR001986">
    <property type="entry name" value="Enolpyruvate_Tfrase_dom"/>
</dbReference>
<keyword evidence="7 9" id="KW-0057">Aromatic amino acid biosynthesis</keyword>
<evidence type="ECO:0000256" key="8">
    <source>
        <dbReference type="ARBA" id="ARBA00044633"/>
    </source>
</evidence>
<feature type="binding site" evidence="9">
    <location>
        <position position="168"/>
    </location>
    <ligand>
        <name>phosphoenolpyruvate</name>
        <dbReference type="ChEBI" id="CHEBI:58702"/>
    </ligand>
</feature>
<feature type="binding site" evidence="9">
    <location>
        <position position="25"/>
    </location>
    <ligand>
        <name>3-phosphoshikimate</name>
        <dbReference type="ChEBI" id="CHEBI:145989"/>
    </ligand>
</feature>
<evidence type="ECO:0000313" key="12">
    <source>
        <dbReference type="Proteomes" id="UP000182764"/>
    </source>
</evidence>
<dbReference type="GO" id="GO:0003866">
    <property type="term" value="F:3-phosphoshikimate 1-carboxyvinyltransferase activity"/>
    <property type="evidence" value="ECO:0007669"/>
    <property type="project" value="UniProtKB-UniRule"/>
</dbReference>
<feature type="binding site" evidence="9">
    <location>
        <position position="120"/>
    </location>
    <ligand>
        <name>phosphoenolpyruvate</name>
        <dbReference type="ChEBI" id="CHEBI:58702"/>
    </ligand>
</feature>